<protein>
    <submittedName>
        <fullName evidence="1">Uncharacterized protein</fullName>
    </submittedName>
</protein>
<evidence type="ECO:0000313" key="1">
    <source>
        <dbReference type="EMBL" id="CAH9420170.1"/>
    </source>
</evidence>
<evidence type="ECO:0000313" key="2">
    <source>
        <dbReference type="Proteomes" id="UP001154015"/>
    </source>
</evidence>
<gene>
    <name evidence="1" type="ORF">SGL43_07228</name>
</gene>
<comment type="caution">
    <text evidence="1">The sequence shown here is derived from an EMBL/GenBank/DDBJ whole genome shotgun (WGS) entry which is preliminary data.</text>
</comment>
<reference evidence="1" key="1">
    <citation type="submission" date="2022-03" db="EMBL/GenBank/DDBJ databases">
        <authorList>
            <person name="Leyn A S."/>
        </authorList>
    </citation>
    <scope>NUCLEOTIDE SEQUENCE</scope>
    <source>
        <strain evidence="1">Streptomyces globisporus 4-3</strain>
    </source>
</reference>
<dbReference type="Proteomes" id="UP001154015">
    <property type="component" value="Unassembled WGS sequence"/>
</dbReference>
<sequence length="44" mass="4329">MTGGPDFIPGAGVAVPGGKGVLPVRDHSIVGRCEEAAGGRETPI</sequence>
<name>A0ABN8VEL0_STRGL</name>
<organism evidence="1 2">
    <name type="scientific">Streptomyces globisporus</name>
    <dbReference type="NCBI Taxonomy" id="1908"/>
    <lineage>
        <taxon>Bacteria</taxon>
        <taxon>Bacillati</taxon>
        <taxon>Actinomycetota</taxon>
        <taxon>Actinomycetes</taxon>
        <taxon>Kitasatosporales</taxon>
        <taxon>Streptomycetaceae</taxon>
        <taxon>Streptomyces</taxon>
    </lineage>
</organism>
<dbReference type="EMBL" id="CAKXYP010000034">
    <property type="protein sequence ID" value="CAH9420170.1"/>
    <property type="molecule type" value="Genomic_DNA"/>
</dbReference>
<proteinExistence type="predicted"/>
<keyword evidence="2" id="KW-1185">Reference proteome</keyword>
<accession>A0ABN8VEL0</accession>